<dbReference type="AlphaFoldDB" id="A0A8K0IS72"/>
<sequence>MDSRKPLFLEHLLSSKRRVVSGFGVGAAASLLVIFVLLFLGAPPAASSSSLLSWFFSVPAEQKAVGPWSPEEGLQTARVDGNSSRTTVGEEAGGPSNHSVNAQDLSGKIEFDEDRPKDSIAIKDGGGGTAPPEENTSKGIRSSPPRPSNGTRPSGGGGILEKTRYATRKNASRDGDNGTIFELEEGVGGQDQERNGLDPGGGGTSRSSGEGRASERVEEAEAEAAAAASSTGKNNNSNSSSSNNNNNGSGPSKAPGLEGVSGKCDIFDGRWVRDEQEPYYPAGSCPYIDRDFDCHKNGRPDDGFLKWRWQPYHCDIPR</sequence>
<evidence type="ECO:0000313" key="4">
    <source>
        <dbReference type="EMBL" id="KAG1366247.1"/>
    </source>
</evidence>
<dbReference type="InterPro" id="IPR025846">
    <property type="entry name" value="TBL_N"/>
</dbReference>
<dbReference type="Proteomes" id="UP000797356">
    <property type="component" value="Chromosome 13"/>
</dbReference>
<comment type="caution">
    <text evidence="4">The sequence shown here is derived from an EMBL/GenBank/DDBJ whole genome shotgun (WGS) entry which is preliminary data.</text>
</comment>
<dbReference type="GO" id="GO:0005794">
    <property type="term" value="C:Golgi apparatus"/>
    <property type="evidence" value="ECO:0007669"/>
    <property type="project" value="TreeGrafter"/>
</dbReference>
<dbReference type="Pfam" id="PF14416">
    <property type="entry name" value="PMR5N"/>
    <property type="match status" value="1"/>
</dbReference>
<evidence type="ECO:0000313" key="5">
    <source>
        <dbReference type="Proteomes" id="UP000797356"/>
    </source>
</evidence>
<dbReference type="PANTHER" id="PTHR32285:SF208">
    <property type="entry name" value="PROTEIN TRICHOME BIREFRINGENCE-LIKE 2"/>
    <property type="match status" value="1"/>
</dbReference>
<feature type="transmembrane region" description="Helical" evidence="2">
    <location>
        <begin position="20"/>
        <end position="42"/>
    </location>
</feature>
<gene>
    <name evidence="4" type="ORF">COCNU_13G000370</name>
</gene>
<keyword evidence="5" id="KW-1185">Reference proteome</keyword>
<keyword evidence="2" id="KW-1133">Transmembrane helix</keyword>
<keyword evidence="2" id="KW-0812">Transmembrane</keyword>
<feature type="compositionally biased region" description="Low complexity" evidence="1">
    <location>
        <begin position="223"/>
        <end position="256"/>
    </location>
</feature>
<dbReference type="PANTHER" id="PTHR32285">
    <property type="entry name" value="PROTEIN TRICHOME BIREFRINGENCE-LIKE 9-RELATED"/>
    <property type="match status" value="1"/>
</dbReference>
<organism evidence="4 5">
    <name type="scientific">Cocos nucifera</name>
    <name type="common">Coconut palm</name>
    <dbReference type="NCBI Taxonomy" id="13894"/>
    <lineage>
        <taxon>Eukaryota</taxon>
        <taxon>Viridiplantae</taxon>
        <taxon>Streptophyta</taxon>
        <taxon>Embryophyta</taxon>
        <taxon>Tracheophyta</taxon>
        <taxon>Spermatophyta</taxon>
        <taxon>Magnoliopsida</taxon>
        <taxon>Liliopsida</taxon>
        <taxon>Arecaceae</taxon>
        <taxon>Arecoideae</taxon>
        <taxon>Cocoseae</taxon>
        <taxon>Attaleinae</taxon>
        <taxon>Cocos</taxon>
    </lineage>
</organism>
<feature type="region of interest" description="Disordered" evidence="1">
    <location>
        <begin position="65"/>
        <end position="261"/>
    </location>
</feature>
<evidence type="ECO:0000259" key="3">
    <source>
        <dbReference type="Pfam" id="PF14416"/>
    </source>
</evidence>
<keyword evidence="2" id="KW-0472">Membrane</keyword>
<protein>
    <recommendedName>
        <fullName evidence="3">Trichome birefringence-like N-terminal domain-containing protein</fullName>
    </recommendedName>
</protein>
<reference evidence="4" key="1">
    <citation type="journal article" date="2017" name="Gigascience">
        <title>The genome draft of coconut (Cocos nucifera).</title>
        <authorList>
            <person name="Xiao Y."/>
            <person name="Xu P."/>
            <person name="Fan H."/>
            <person name="Baudouin L."/>
            <person name="Xia W."/>
            <person name="Bocs S."/>
            <person name="Xu J."/>
            <person name="Li Q."/>
            <person name="Guo A."/>
            <person name="Zhou L."/>
            <person name="Li J."/>
            <person name="Wu Y."/>
            <person name="Ma Z."/>
            <person name="Armero A."/>
            <person name="Issali A.E."/>
            <person name="Liu N."/>
            <person name="Peng M."/>
            <person name="Yang Y."/>
        </authorList>
    </citation>
    <scope>NUCLEOTIDE SEQUENCE</scope>
    <source>
        <tissue evidence="4">Spear leaf of Hainan Tall coconut</tissue>
    </source>
</reference>
<reference evidence="4" key="2">
    <citation type="submission" date="2019-07" db="EMBL/GenBank/DDBJ databases">
        <authorList>
            <person name="Yang Y."/>
            <person name="Bocs S."/>
            <person name="Baudouin L."/>
        </authorList>
    </citation>
    <scope>NUCLEOTIDE SEQUENCE</scope>
    <source>
        <tissue evidence="4">Spear leaf of Hainan Tall coconut</tissue>
    </source>
</reference>
<proteinExistence type="predicted"/>
<dbReference type="GO" id="GO:0016413">
    <property type="term" value="F:O-acetyltransferase activity"/>
    <property type="evidence" value="ECO:0007669"/>
    <property type="project" value="InterPro"/>
</dbReference>
<feature type="compositionally biased region" description="Basic and acidic residues" evidence="1">
    <location>
        <begin position="107"/>
        <end position="121"/>
    </location>
</feature>
<evidence type="ECO:0000256" key="1">
    <source>
        <dbReference type="SAM" id="MobiDB-lite"/>
    </source>
</evidence>
<feature type="domain" description="Trichome birefringence-like N-terminal" evidence="3">
    <location>
        <begin position="263"/>
        <end position="315"/>
    </location>
</feature>
<dbReference type="InterPro" id="IPR029962">
    <property type="entry name" value="TBL"/>
</dbReference>
<name>A0A8K0IS72_COCNU</name>
<evidence type="ECO:0000256" key="2">
    <source>
        <dbReference type="SAM" id="Phobius"/>
    </source>
</evidence>
<accession>A0A8K0IS72</accession>
<dbReference type="OrthoDB" id="784520at2759"/>
<dbReference type="EMBL" id="CM017884">
    <property type="protein sequence ID" value="KAG1366247.1"/>
    <property type="molecule type" value="Genomic_DNA"/>
</dbReference>